<evidence type="ECO:0000256" key="1">
    <source>
        <dbReference type="SAM" id="MobiDB-lite"/>
    </source>
</evidence>
<feature type="chain" id="PRO_5012128763" description="Pherophorin domain-containing protein" evidence="2">
    <location>
        <begin position="43"/>
        <end position="452"/>
    </location>
</feature>
<gene>
    <name evidence="3" type="ORF">CEUSTIGMA_g6944.t1</name>
</gene>
<evidence type="ECO:0000256" key="2">
    <source>
        <dbReference type="SAM" id="SignalP"/>
    </source>
</evidence>
<evidence type="ECO:0000313" key="3">
    <source>
        <dbReference type="EMBL" id="GAX79503.1"/>
    </source>
</evidence>
<evidence type="ECO:0008006" key="5">
    <source>
        <dbReference type="Google" id="ProtNLM"/>
    </source>
</evidence>
<accession>A0A250X8V1</accession>
<keyword evidence="4" id="KW-1185">Reference proteome</keyword>
<dbReference type="EMBL" id="BEGY01000043">
    <property type="protein sequence ID" value="GAX79503.1"/>
    <property type="molecule type" value="Genomic_DNA"/>
</dbReference>
<name>A0A250X8V1_9CHLO</name>
<evidence type="ECO:0000313" key="4">
    <source>
        <dbReference type="Proteomes" id="UP000232323"/>
    </source>
</evidence>
<feature type="signal peptide" evidence="2">
    <location>
        <begin position="1"/>
        <end position="42"/>
    </location>
</feature>
<feature type="region of interest" description="Disordered" evidence="1">
    <location>
        <begin position="246"/>
        <end position="276"/>
    </location>
</feature>
<comment type="caution">
    <text evidence="3">The sequence shown here is derived from an EMBL/GenBank/DDBJ whole genome shotgun (WGS) entry which is preliminary data.</text>
</comment>
<proteinExistence type="predicted"/>
<reference evidence="3 4" key="1">
    <citation type="submission" date="2017-08" db="EMBL/GenBank/DDBJ databases">
        <title>Acidophilic green algal genome provides insights into adaptation to an acidic environment.</title>
        <authorList>
            <person name="Hirooka S."/>
            <person name="Hirose Y."/>
            <person name="Kanesaki Y."/>
            <person name="Higuchi S."/>
            <person name="Fujiwara T."/>
            <person name="Onuma R."/>
            <person name="Era A."/>
            <person name="Ohbayashi R."/>
            <person name="Uzuka A."/>
            <person name="Nozaki H."/>
            <person name="Yoshikawa H."/>
            <person name="Miyagishima S.Y."/>
        </authorList>
    </citation>
    <scope>NUCLEOTIDE SEQUENCE [LARGE SCALE GENOMIC DNA]</scope>
    <source>
        <strain evidence="3 4">NIES-2499</strain>
    </source>
</reference>
<organism evidence="3 4">
    <name type="scientific">Chlamydomonas eustigma</name>
    <dbReference type="NCBI Taxonomy" id="1157962"/>
    <lineage>
        <taxon>Eukaryota</taxon>
        <taxon>Viridiplantae</taxon>
        <taxon>Chlorophyta</taxon>
        <taxon>core chlorophytes</taxon>
        <taxon>Chlorophyceae</taxon>
        <taxon>CS clade</taxon>
        <taxon>Chlamydomonadales</taxon>
        <taxon>Chlamydomonadaceae</taxon>
        <taxon>Chlamydomonas</taxon>
    </lineage>
</organism>
<feature type="compositionally biased region" description="Low complexity" evidence="1">
    <location>
        <begin position="246"/>
        <end position="257"/>
    </location>
</feature>
<protein>
    <recommendedName>
        <fullName evidence="5">Pherophorin domain-containing protein</fullName>
    </recommendedName>
</protein>
<keyword evidence="2" id="KW-0732">Signal</keyword>
<dbReference type="Proteomes" id="UP000232323">
    <property type="component" value="Unassembled WGS sequence"/>
</dbReference>
<sequence>MSRLSSNSSCMRRVTAATSHCHPYRLLTLLIFLSLFQVPAFASKNREHHSKKASLKKHSSAALTASSTVTLVDTFNTTLYIAGHSEVNCAAAGNCLIAALYILLTSSGLPSAQAYNCGEVSDGFIITVSYNLSENSQAFYGAITSSALSAFYISQAFSCGGLPCGSTLSIEEIQTSKSYLAACAPIFGSVPVVSVQTGLCCRPPPLPPGTHVLPSPPPMISPNVFSPLKPLTYSPPPSLVIVPSSFPKSPNKKAPPAKFKKSPPPRKGVLLSPPSPPPGTTVNLVKYNIQVTINARTPWGTNITNFGVWPVAQTICPAIYGVISAAVSSLGLVPASVLVGSYNAYGCALVTPLPTPSDVVRVVLKLFFAVNPSQWSYLVTSTLYTQAFVMESLLPCGSTVDYQQYPAGNSTHTQLSYLSQPSWLGPLEAGIVCSTAVPDVSPAPPSEYYGYS</sequence>
<dbReference type="AlphaFoldDB" id="A0A250X8V1"/>